<accession>A0A542YT00</accession>
<keyword evidence="1" id="KW-0805">Transcription regulation</keyword>
<dbReference type="InterPro" id="IPR001845">
    <property type="entry name" value="HTH_ArsR_DNA-bd_dom"/>
</dbReference>
<organism evidence="6 7">
    <name type="scientific">Ornithinicoccus hortensis</name>
    <dbReference type="NCBI Taxonomy" id="82346"/>
    <lineage>
        <taxon>Bacteria</taxon>
        <taxon>Bacillati</taxon>
        <taxon>Actinomycetota</taxon>
        <taxon>Actinomycetes</taxon>
        <taxon>Micrococcales</taxon>
        <taxon>Intrasporangiaceae</taxon>
        <taxon>Ornithinicoccus</taxon>
    </lineage>
</organism>
<dbReference type="InterPro" id="IPR011991">
    <property type="entry name" value="ArsR-like_HTH"/>
</dbReference>
<dbReference type="Gene3D" id="1.10.10.10">
    <property type="entry name" value="Winged helix-like DNA-binding domain superfamily/Winged helix DNA-binding domain"/>
    <property type="match status" value="1"/>
</dbReference>
<evidence type="ECO:0000256" key="4">
    <source>
        <dbReference type="SAM" id="MobiDB-lite"/>
    </source>
</evidence>
<protein>
    <submittedName>
        <fullName evidence="6">Helix-turn-helix protein</fullName>
    </submittedName>
</protein>
<evidence type="ECO:0000259" key="5">
    <source>
        <dbReference type="SMART" id="SM00418"/>
    </source>
</evidence>
<dbReference type="GO" id="GO:0003677">
    <property type="term" value="F:DNA binding"/>
    <property type="evidence" value="ECO:0007669"/>
    <property type="project" value="UniProtKB-KW"/>
</dbReference>
<name>A0A542YT00_9MICO</name>
<dbReference type="SUPFAM" id="SSF46785">
    <property type="entry name" value="Winged helix' DNA-binding domain"/>
    <property type="match status" value="1"/>
</dbReference>
<gene>
    <name evidence="6" type="ORF">FB467_2348</name>
</gene>
<dbReference type="InterPro" id="IPR036388">
    <property type="entry name" value="WH-like_DNA-bd_sf"/>
</dbReference>
<keyword evidence="2" id="KW-0238">DNA-binding</keyword>
<comment type="caution">
    <text evidence="6">The sequence shown here is derived from an EMBL/GenBank/DDBJ whole genome shotgun (WGS) entry which is preliminary data.</text>
</comment>
<evidence type="ECO:0000313" key="6">
    <source>
        <dbReference type="EMBL" id="TQL51210.1"/>
    </source>
</evidence>
<dbReference type="SMART" id="SM00418">
    <property type="entry name" value="HTH_ARSR"/>
    <property type="match status" value="1"/>
</dbReference>
<dbReference type="AlphaFoldDB" id="A0A542YT00"/>
<keyword evidence="3" id="KW-0804">Transcription</keyword>
<evidence type="ECO:0000256" key="3">
    <source>
        <dbReference type="ARBA" id="ARBA00023163"/>
    </source>
</evidence>
<evidence type="ECO:0000256" key="2">
    <source>
        <dbReference type="ARBA" id="ARBA00023125"/>
    </source>
</evidence>
<reference evidence="6 7" key="1">
    <citation type="submission" date="2019-06" db="EMBL/GenBank/DDBJ databases">
        <title>Sequencing the genomes of 1000 actinobacteria strains.</title>
        <authorList>
            <person name="Klenk H.-P."/>
        </authorList>
    </citation>
    <scope>NUCLEOTIDE SEQUENCE [LARGE SCALE GENOMIC DNA]</scope>
    <source>
        <strain evidence="6 7">DSM 12335</strain>
    </source>
</reference>
<dbReference type="GO" id="GO:0003700">
    <property type="term" value="F:DNA-binding transcription factor activity"/>
    <property type="evidence" value="ECO:0007669"/>
    <property type="project" value="InterPro"/>
</dbReference>
<dbReference type="EMBL" id="VFOP01000001">
    <property type="protein sequence ID" value="TQL51210.1"/>
    <property type="molecule type" value="Genomic_DNA"/>
</dbReference>
<dbReference type="InterPro" id="IPR036390">
    <property type="entry name" value="WH_DNA-bd_sf"/>
</dbReference>
<sequence>MTLGLCGGPVTDTRDEHSWPPPWFDPERYALVTPTNVQALAHPVRMRLLRLLREDGPSTATALGERIGQSSGVTSYHLRVLGEAGLVEEDSGRGNRRDRWWRVAREGLAFSFRVPGEAGDADQLEAAEQYLRIAAQVSYERVLGYVDSLAGRGEELSRLPWQLGEMSLSLTREEAREFAHRLVALTEEFRRDQRGIARGPGGPDEEDPAGDRERAVLQFQLLPDEHGGRGSR</sequence>
<feature type="region of interest" description="Disordered" evidence="4">
    <location>
        <begin position="193"/>
        <end position="212"/>
    </location>
</feature>
<dbReference type="PANTHER" id="PTHR33154">
    <property type="entry name" value="TRANSCRIPTIONAL REGULATOR, ARSR FAMILY"/>
    <property type="match status" value="1"/>
</dbReference>
<dbReference type="Pfam" id="PF12840">
    <property type="entry name" value="HTH_20"/>
    <property type="match status" value="1"/>
</dbReference>
<dbReference type="PANTHER" id="PTHR33154:SF15">
    <property type="entry name" value="REGULATORY PROTEIN ARSR"/>
    <property type="match status" value="1"/>
</dbReference>
<evidence type="ECO:0000256" key="1">
    <source>
        <dbReference type="ARBA" id="ARBA00023015"/>
    </source>
</evidence>
<dbReference type="CDD" id="cd00090">
    <property type="entry name" value="HTH_ARSR"/>
    <property type="match status" value="1"/>
</dbReference>
<feature type="domain" description="HTH arsR-type" evidence="5">
    <location>
        <begin position="35"/>
        <end position="127"/>
    </location>
</feature>
<dbReference type="OrthoDB" id="7945987at2"/>
<dbReference type="InterPro" id="IPR051081">
    <property type="entry name" value="HTH_MetalResp_TranReg"/>
</dbReference>
<keyword evidence="7" id="KW-1185">Reference proteome</keyword>
<proteinExistence type="predicted"/>
<dbReference type="Proteomes" id="UP000319516">
    <property type="component" value="Unassembled WGS sequence"/>
</dbReference>
<evidence type="ECO:0000313" key="7">
    <source>
        <dbReference type="Proteomes" id="UP000319516"/>
    </source>
</evidence>